<accession>A0A8H2WK07</accession>
<dbReference type="EMBL" id="CAJMWT010001323">
    <property type="protein sequence ID" value="CAE6392270.1"/>
    <property type="molecule type" value="Genomic_DNA"/>
</dbReference>
<reference evidence="2" key="1">
    <citation type="submission" date="2021-01" db="EMBL/GenBank/DDBJ databases">
        <authorList>
            <person name="Kaushik A."/>
        </authorList>
    </citation>
    <scope>NUCLEOTIDE SEQUENCE</scope>
    <source>
        <strain evidence="2">AG2-2IIIB</strain>
    </source>
</reference>
<gene>
    <name evidence="2" type="ORF">RDB_LOCUS31125</name>
</gene>
<evidence type="ECO:0000256" key="1">
    <source>
        <dbReference type="SAM" id="MobiDB-lite"/>
    </source>
</evidence>
<proteinExistence type="predicted"/>
<sequence length="483" mass="53170">MPENSSKRESGAKHASNAWVESSFMVESPPAPKRRRVDNESYDTSVAKVRSKAPTWVASEFRAQASPSKPHVRPAPPRPTDPNTIRPATKPTFQFTDPNVPLDPQPKKQISARPFSVQPIPSFLPKALKEKSAHRTQDPTLSHIQTPIFQTSVRPSAAPDGFTFTAQKDVLRMPPPPRIEPKAITVAETPADFTEREYVPLTDLATPRVFENMNTISGKAKERTISSDGDNPISDDPAAEDSTLAAEGETEAFGMNDLSLELDRDTSHVGHSGDSGRKAKSKFIKGGLAARALMLITQREKDDALWHHYQTAKLSKNSNARADLRVHVVQILQRVGDSLLVRCALPSGESISTIGNRTVDKSMGNTLFDPILVDVLFSQPGMKSLPAIEPSVVIRLWKPWIEINFDNASRPLPISPVGEVNDKHLAITAVADDSVDHTRERSPDIPPHPDVPLHPELPNWYSEISAHDRRVGFALLCSRFIVG</sequence>
<dbReference type="AlphaFoldDB" id="A0A8H2WK07"/>
<feature type="region of interest" description="Disordered" evidence="1">
    <location>
        <begin position="1"/>
        <end position="116"/>
    </location>
</feature>
<comment type="caution">
    <text evidence="2">The sequence shown here is derived from an EMBL/GenBank/DDBJ whole genome shotgun (WGS) entry which is preliminary data.</text>
</comment>
<feature type="region of interest" description="Disordered" evidence="1">
    <location>
        <begin position="220"/>
        <end position="243"/>
    </location>
</feature>
<organism evidence="2 3">
    <name type="scientific">Rhizoctonia solani</name>
    <dbReference type="NCBI Taxonomy" id="456999"/>
    <lineage>
        <taxon>Eukaryota</taxon>
        <taxon>Fungi</taxon>
        <taxon>Dikarya</taxon>
        <taxon>Basidiomycota</taxon>
        <taxon>Agaricomycotina</taxon>
        <taxon>Agaricomycetes</taxon>
        <taxon>Cantharellales</taxon>
        <taxon>Ceratobasidiaceae</taxon>
        <taxon>Rhizoctonia</taxon>
    </lineage>
</organism>
<protein>
    <submittedName>
        <fullName evidence="2">Uncharacterized protein</fullName>
    </submittedName>
</protein>
<feature type="compositionally biased region" description="Basic and acidic residues" evidence="1">
    <location>
        <begin position="1"/>
        <end position="12"/>
    </location>
</feature>
<name>A0A8H2WK07_9AGAM</name>
<evidence type="ECO:0000313" key="3">
    <source>
        <dbReference type="Proteomes" id="UP000663843"/>
    </source>
</evidence>
<evidence type="ECO:0000313" key="2">
    <source>
        <dbReference type="EMBL" id="CAE6392270.1"/>
    </source>
</evidence>
<dbReference type="Proteomes" id="UP000663843">
    <property type="component" value="Unassembled WGS sequence"/>
</dbReference>